<accession>A0ACB7T096</accession>
<dbReference type="Proteomes" id="UP000821845">
    <property type="component" value="Chromosome 2"/>
</dbReference>
<reference evidence="1" key="1">
    <citation type="submission" date="2020-05" db="EMBL/GenBank/DDBJ databases">
        <title>Large-scale comparative analyses of tick genomes elucidate their genetic diversity and vector capacities.</title>
        <authorList>
            <person name="Jia N."/>
            <person name="Wang J."/>
            <person name="Shi W."/>
            <person name="Du L."/>
            <person name="Sun Y."/>
            <person name="Zhan W."/>
            <person name="Jiang J."/>
            <person name="Wang Q."/>
            <person name="Zhang B."/>
            <person name="Ji P."/>
            <person name="Sakyi L.B."/>
            <person name="Cui X."/>
            <person name="Yuan T."/>
            <person name="Jiang B."/>
            <person name="Yang W."/>
            <person name="Lam T.T.-Y."/>
            <person name="Chang Q."/>
            <person name="Ding S."/>
            <person name="Wang X."/>
            <person name="Zhu J."/>
            <person name="Ruan X."/>
            <person name="Zhao L."/>
            <person name="Wei J."/>
            <person name="Que T."/>
            <person name="Du C."/>
            <person name="Cheng J."/>
            <person name="Dai P."/>
            <person name="Han X."/>
            <person name="Huang E."/>
            <person name="Gao Y."/>
            <person name="Liu J."/>
            <person name="Shao H."/>
            <person name="Ye R."/>
            <person name="Li L."/>
            <person name="Wei W."/>
            <person name="Wang X."/>
            <person name="Wang C."/>
            <person name="Yang T."/>
            <person name="Huo Q."/>
            <person name="Li W."/>
            <person name="Guo W."/>
            <person name="Chen H."/>
            <person name="Zhou L."/>
            <person name="Ni X."/>
            <person name="Tian J."/>
            <person name="Zhou Y."/>
            <person name="Sheng Y."/>
            <person name="Liu T."/>
            <person name="Pan Y."/>
            <person name="Xia L."/>
            <person name="Li J."/>
            <person name="Zhao F."/>
            <person name="Cao W."/>
        </authorList>
    </citation>
    <scope>NUCLEOTIDE SEQUENCE</scope>
    <source>
        <strain evidence="1">Hyas-2018</strain>
    </source>
</reference>
<comment type="caution">
    <text evidence="1">The sequence shown here is derived from an EMBL/GenBank/DDBJ whole genome shotgun (WGS) entry which is preliminary data.</text>
</comment>
<keyword evidence="2" id="KW-1185">Reference proteome</keyword>
<name>A0ACB7T096_HYAAI</name>
<evidence type="ECO:0000313" key="2">
    <source>
        <dbReference type="Proteomes" id="UP000821845"/>
    </source>
</evidence>
<evidence type="ECO:0000313" key="1">
    <source>
        <dbReference type="EMBL" id="KAH6939546.1"/>
    </source>
</evidence>
<dbReference type="EMBL" id="CM023482">
    <property type="protein sequence ID" value="KAH6939546.1"/>
    <property type="molecule type" value="Genomic_DNA"/>
</dbReference>
<proteinExistence type="predicted"/>
<organism evidence="1 2">
    <name type="scientific">Hyalomma asiaticum</name>
    <name type="common">Tick</name>
    <dbReference type="NCBI Taxonomy" id="266040"/>
    <lineage>
        <taxon>Eukaryota</taxon>
        <taxon>Metazoa</taxon>
        <taxon>Ecdysozoa</taxon>
        <taxon>Arthropoda</taxon>
        <taxon>Chelicerata</taxon>
        <taxon>Arachnida</taxon>
        <taxon>Acari</taxon>
        <taxon>Parasitiformes</taxon>
        <taxon>Ixodida</taxon>
        <taxon>Ixodoidea</taxon>
        <taxon>Ixodidae</taxon>
        <taxon>Hyalomminae</taxon>
        <taxon>Hyalomma</taxon>
    </lineage>
</organism>
<protein>
    <submittedName>
        <fullName evidence="1">Uncharacterized protein</fullName>
    </submittedName>
</protein>
<gene>
    <name evidence="1" type="ORF">HPB50_019334</name>
</gene>
<sequence>MEFERVLKEIGGFGLFSKTVIAAAVVLGTWHAALCYLGHVLVLVAPPSQWCFGKGVTVSGEVLDVTSLPRGRCQLVDGVPDAVESGNYANATTRQYTGATCPTGWTYDNAEFFTSITMENEWICGDNWKMYATHTAYWTGSMVGCLISGFLADRLGRKKTILILLALGGSGNAFSALFSSFEGFTTLRFITGLGASTVCSATFVTAIEFTVSHRRSLITLMFAMSWSCISAALPYYGYLVQSWRILLLTATVVDFMLAALLCFWVPESPRWLLSVGRKEEALSSLERISRINGKKVSRDTLSKLLLQQESSEEGDVKVTPSKKPPSFFQTTLLLVKSPRIRRLTIFIYFAWFVISLCYNVITLQLGRLDLNIYSTYAIAIAFELPVNLLCLVLMDSVGRRWSNTCFLFISAVACFLLGLLRPESSTWTLVLAVAAIMAMAGAYNVTNQLAPEAFPTVIRGRAVLLQKLIGDAGGLTGIQVASLVERDTYTPVLVMGGLSLAAAVVVFFLPETLEQALPQSIEDGENFGKDQTLCFCPVSVARRARKNRGNLVTQAGEKLSTRWSQEKELALTNPLCLKHFTKGVVCTPSDEEALRRSIVWNPQSDPKGLTGERVHTFTLSLR</sequence>